<dbReference type="InterPro" id="IPR001296">
    <property type="entry name" value="Glyco_trans_1"/>
</dbReference>
<dbReference type="GO" id="GO:0016757">
    <property type="term" value="F:glycosyltransferase activity"/>
    <property type="evidence" value="ECO:0007669"/>
    <property type="project" value="InterPro"/>
</dbReference>
<accession>A0A1F5GA64</accession>
<sequence length="345" mass="38627">MKIALDISPIKTGHKVRGIGSYTEKLAEELQKYKDQVELELFENPKSPPPADLIHYPYFDLFFHTLTIKSKVNRVVTIHDVIPLVFPKYFPSGVKGYLSFFFQKMALKNVDAVICDSENSKNDIISKLSYPAEKIHPIYLAPGENFRQISDKKLLSAVARKYKLPKTFILYVGDVNWNKNIANLLKAARVAKVNLVMVGNALIDKNLLQTQEIDKLIRKLGISGQITRTGYINEEELIAVYNLAKCCVLPSFYEGFGLPVLEAMACGTPVVCSNRGSLKEIAGPATICQPEDPDDIAAKIISTMNLSKTAKESLSQRSQKHAAAFTWQKVVSETIKVYKNVTRKN</sequence>
<evidence type="ECO:0000256" key="1">
    <source>
        <dbReference type="ARBA" id="ARBA00022679"/>
    </source>
</evidence>
<evidence type="ECO:0000313" key="5">
    <source>
        <dbReference type="Proteomes" id="UP000178577"/>
    </source>
</evidence>
<proteinExistence type="predicted"/>
<dbReference type="EMBL" id="MFAY01000029">
    <property type="protein sequence ID" value="OGD88724.1"/>
    <property type="molecule type" value="Genomic_DNA"/>
</dbReference>
<feature type="domain" description="Glycosyltransferase subfamily 4-like N-terminal" evidence="3">
    <location>
        <begin position="51"/>
        <end position="139"/>
    </location>
</feature>
<dbReference type="SUPFAM" id="SSF53756">
    <property type="entry name" value="UDP-Glycosyltransferase/glycogen phosphorylase"/>
    <property type="match status" value="1"/>
</dbReference>
<organism evidence="4 5">
    <name type="scientific">Candidatus Curtissbacteria bacterium RIFCSPHIGHO2_01_FULL_40_12</name>
    <dbReference type="NCBI Taxonomy" id="1797710"/>
    <lineage>
        <taxon>Bacteria</taxon>
        <taxon>Candidatus Curtissiibacteriota</taxon>
    </lineage>
</organism>
<dbReference type="Gene3D" id="3.40.50.2000">
    <property type="entry name" value="Glycogen Phosphorylase B"/>
    <property type="match status" value="2"/>
</dbReference>
<dbReference type="PANTHER" id="PTHR46401">
    <property type="entry name" value="GLYCOSYLTRANSFERASE WBBK-RELATED"/>
    <property type="match status" value="1"/>
</dbReference>
<dbReference type="InterPro" id="IPR028098">
    <property type="entry name" value="Glyco_trans_4-like_N"/>
</dbReference>
<dbReference type="Pfam" id="PF13439">
    <property type="entry name" value="Glyco_transf_4"/>
    <property type="match status" value="1"/>
</dbReference>
<dbReference type="Pfam" id="PF00534">
    <property type="entry name" value="Glycos_transf_1"/>
    <property type="match status" value="1"/>
</dbReference>
<dbReference type="CDD" id="cd03809">
    <property type="entry name" value="GT4_MtfB-like"/>
    <property type="match status" value="1"/>
</dbReference>
<name>A0A1F5GA64_9BACT</name>
<dbReference type="GO" id="GO:0009103">
    <property type="term" value="P:lipopolysaccharide biosynthetic process"/>
    <property type="evidence" value="ECO:0007669"/>
    <property type="project" value="TreeGrafter"/>
</dbReference>
<reference evidence="4 5" key="1">
    <citation type="journal article" date="2016" name="Nat. Commun.">
        <title>Thousands of microbial genomes shed light on interconnected biogeochemical processes in an aquifer system.</title>
        <authorList>
            <person name="Anantharaman K."/>
            <person name="Brown C.T."/>
            <person name="Hug L.A."/>
            <person name="Sharon I."/>
            <person name="Castelle C.J."/>
            <person name="Probst A.J."/>
            <person name="Thomas B.C."/>
            <person name="Singh A."/>
            <person name="Wilkins M.J."/>
            <person name="Karaoz U."/>
            <person name="Brodie E.L."/>
            <person name="Williams K.H."/>
            <person name="Hubbard S.S."/>
            <person name="Banfield J.F."/>
        </authorList>
    </citation>
    <scope>NUCLEOTIDE SEQUENCE [LARGE SCALE GENOMIC DNA]</scope>
</reference>
<protein>
    <recommendedName>
        <fullName evidence="6">Glycosyl transferase family 1 domain-containing protein</fullName>
    </recommendedName>
</protein>
<feature type="domain" description="Glycosyl transferase family 1" evidence="2">
    <location>
        <begin position="165"/>
        <end position="311"/>
    </location>
</feature>
<evidence type="ECO:0000313" key="4">
    <source>
        <dbReference type="EMBL" id="OGD88724.1"/>
    </source>
</evidence>
<evidence type="ECO:0000259" key="2">
    <source>
        <dbReference type="Pfam" id="PF00534"/>
    </source>
</evidence>
<evidence type="ECO:0008006" key="6">
    <source>
        <dbReference type="Google" id="ProtNLM"/>
    </source>
</evidence>
<evidence type="ECO:0000259" key="3">
    <source>
        <dbReference type="Pfam" id="PF13439"/>
    </source>
</evidence>
<dbReference type="PANTHER" id="PTHR46401:SF2">
    <property type="entry name" value="GLYCOSYLTRANSFERASE WBBK-RELATED"/>
    <property type="match status" value="1"/>
</dbReference>
<comment type="caution">
    <text evidence="4">The sequence shown here is derived from an EMBL/GenBank/DDBJ whole genome shotgun (WGS) entry which is preliminary data.</text>
</comment>
<keyword evidence="1" id="KW-0808">Transferase</keyword>
<dbReference type="Proteomes" id="UP000178577">
    <property type="component" value="Unassembled WGS sequence"/>
</dbReference>
<dbReference type="AlphaFoldDB" id="A0A1F5GA64"/>
<gene>
    <name evidence="4" type="ORF">A2693_04665</name>
</gene>